<evidence type="ECO:0000313" key="1">
    <source>
        <dbReference type="EMBL" id="RKP21454.1"/>
    </source>
</evidence>
<evidence type="ECO:0008006" key="3">
    <source>
        <dbReference type="Google" id="ProtNLM"/>
    </source>
</evidence>
<reference evidence="2" key="1">
    <citation type="journal article" date="2018" name="Nat. Microbiol.">
        <title>Leveraging single-cell genomics to expand the fungal tree of life.</title>
        <authorList>
            <person name="Ahrendt S.R."/>
            <person name="Quandt C.A."/>
            <person name="Ciobanu D."/>
            <person name="Clum A."/>
            <person name="Salamov A."/>
            <person name="Andreopoulos B."/>
            <person name="Cheng J.F."/>
            <person name="Woyke T."/>
            <person name="Pelin A."/>
            <person name="Henrissat B."/>
            <person name="Reynolds N.K."/>
            <person name="Benny G.L."/>
            <person name="Smith M.E."/>
            <person name="James T.Y."/>
            <person name="Grigoriev I.V."/>
        </authorList>
    </citation>
    <scope>NUCLEOTIDE SEQUENCE [LARGE SCALE GENOMIC DNA]</scope>
    <source>
        <strain evidence="2">CSF55</strain>
    </source>
</reference>
<dbReference type="PANTHER" id="PTHR22876">
    <property type="entry name" value="ZGC:101016"/>
    <property type="match status" value="1"/>
</dbReference>
<protein>
    <recommendedName>
        <fullName evidence="3">DUF2039 domain-containing protein</fullName>
    </recommendedName>
</protein>
<dbReference type="Proteomes" id="UP000281549">
    <property type="component" value="Unassembled WGS sequence"/>
</dbReference>
<name>A0A4P9YPC1_ROZAC</name>
<organism evidence="1 2">
    <name type="scientific">Rozella allomycis (strain CSF55)</name>
    <dbReference type="NCBI Taxonomy" id="988480"/>
    <lineage>
        <taxon>Eukaryota</taxon>
        <taxon>Fungi</taxon>
        <taxon>Fungi incertae sedis</taxon>
        <taxon>Cryptomycota</taxon>
        <taxon>Cryptomycota incertae sedis</taxon>
        <taxon>Rozella</taxon>
    </lineage>
</organism>
<sequence>MFSRLYVTKLKKKISTRKGDNSKKSQRHKNTTAFKHNRNSKLTKIILNLPVQGVCERCREIIEWRKQYRKYKPLSVPKKCSVKCEEKKVKEAYHVACLDCSIKLEICAKCLERFEQNELLEEDSVIPLNFECSLKERDKRSFLRQKEKITSEEELKELVEKFQKKTSLDGLDEDDFDDFTDDEE</sequence>
<dbReference type="AlphaFoldDB" id="A0A4P9YPC1"/>
<evidence type="ECO:0000313" key="2">
    <source>
        <dbReference type="Proteomes" id="UP000281549"/>
    </source>
</evidence>
<proteinExistence type="predicted"/>
<accession>A0A4P9YPC1</accession>
<dbReference type="Pfam" id="PF10217">
    <property type="entry name" value="DUF2039"/>
    <property type="match status" value="1"/>
</dbReference>
<gene>
    <name evidence="1" type="ORF">ROZALSC1DRAFT_20505</name>
</gene>
<dbReference type="InterPro" id="IPR019351">
    <property type="entry name" value="DUF2039"/>
</dbReference>
<dbReference type="PANTHER" id="PTHR22876:SF5">
    <property type="entry name" value="CHROMOSOME 9 OPEN READING FRAME 85"/>
    <property type="match status" value="1"/>
</dbReference>
<dbReference type="EMBL" id="ML004953">
    <property type="protein sequence ID" value="RKP21454.1"/>
    <property type="molecule type" value="Genomic_DNA"/>
</dbReference>